<evidence type="ECO:0000256" key="1">
    <source>
        <dbReference type="ARBA" id="ARBA00004123"/>
    </source>
</evidence>
<dbReference type="EMBL" id="KB097563">
    <property type="protein sequence ID" value="ESN94798.1"/>
    <property type="molecule type" value="Genomic_DNA"/>
</dbReference>
<dbReference type="FunFam" id="3.30.160.60:FF:001465">
    <property type="entry name" value="Zinc finger protein 560"/>
    <property type="match status" value="1"/>
</dbReference>
<evidence type="ECO:0000256" key="4">
    <source>
        <dbReference type="ARBA" id="ARBA00022771"/>
    </source>
</evidence>
<reference evidence="11" key="3">
    <citation type="submission" date="2015-06" db="UniProtKB">
        <authorList>
            <consortium name="EnsemblMetazoa"/>
        </authorList>
    </citation>
    <scope>IDENTIFICATION</scope>
</reference>
<dbReference type="GO" id="GO:0006357">
    <property type="term" value="P:regulation of transcription by RNA polymerase II"/>
    <property type="evidence" value="ECO:0000318"/>
    <property type="project" value="GO_Central"/>
</dbReference>
<name>T1G6S5_HELRO</name>
<dbReference type="GO" id="GO:0000122">
    <property type="term" value="P:negative regulation of transcription by RNA polymerase II"/>
    <property type="evidence" value="ECO:0007669"/>
    <property type="project" value="UniProtKB-ARBA"/>
</dbReference>
<dbReference type="InterPro" id="IPR013087">
    <property type="entry name" value="Znf_C2H2_type"/>
</dbReference>
<reference evidence="12" key="1">
    <citation type="submission" date="2012-12" db="EMBL/GenBank/DDBJ databases">
        <authorList>
            <person name="Hellsten U."/>
            <person name="Grimwood J."/>
            <person name="Chapman J.A."/>
            <person name="Shapiro H."/>
            <person name="Aerts A."/>
            <person name="Otillar R.P."/>
            <person name="Terry A.Y."/>
            <person name="Boore J.L."/>
            <person name="Simakov O."/>
            <person name="Marletaz F."/>
            <person name="Cho S.-J."/>
            <person name="Edsinger-Gonzales E."/>
            <person name="Havlak P."/>
            <person name="Kuo D.-H."/>
            <person name="Larsson T."/>
            <person name="Lv J."/>
            <person name="Arendt D."/>
            <person name="Savage R."/>
            <person name="Osoegawa K."/>
            <person name="de Jong P."/>
            <person name="Lindberg D.R."/>
            <person name="Seaver E.C."/>
            <person name="Weisblat D.A."/>
            <person name="Putnam N.H."/>
            <person name="Grigoriev I.V."/>
            <person name="Rokhsar D.S."/>
        </authorList>
    </citation>
    <scope>NUCLEOTIDE SEQUENCE</scope>
</reference>
<evidence type="ECO:0000256" key="5">
    <source>
        <dbReference type="ARBA" id="ARBA00022833"/>
    </source>
</evidence>
<dbReference type="eggNOG" id="KOG1721">
    <property type="taxonomic scope" value="Eukaryota"/>
</dbReference>
<dbReference type="GO" id="GO:0000978">
    <property type="term" value="F:RNA polymerase II cis-regulatory region sequence-specific DNA binding"/>
    <property type="evidence" value="ECO:0000318"/>
    <property type="project" value="GO_Central"/>
</dbReference>
<dbReference type="AlphaFoldDB" id="T1G6S5"/>
<feature type="domain" description="C2H2-type" evidence="9">
    <location>
        <begin position="48"/>
        <end position="75"/>
    </location>
</feature>
<dbReference type="PROSITE" id="PS50157">
    <property type="entry name" value="ZINC_FINGER_C2H2_2"/>
    <property type="match status" value="4"/>
</dbReference>
<evidence type="ECO:0000313" key="10">
    <source>
        <dbReference type="EMBL" id="ESN94798.1"/>
    </source>
</evidence>
<evidence type="ECO:0000313" key="12">
    <source>
        <dbReference type="Proteomes" id="UP000015101"/>
    </source>
</evidence>
<gene>
    <name evidence="11" type="primary">20216772</name>
    <name evidence="10" type="ORF">HELRODRAFT_87582</name>
</gene>
<dbReference type="GO" id="GO:0005634">
    <property type="term" value="C:nucleus"/>
    <property type="evidence" value="ECO:0000318"/>
    <property type="project" value="GO_Central"/>
</dbReference>
<dbReference type="InParanoid" id="T1G6S5"/>
<dbReference type="EMBL" id="AMQM01007111">
    <property type="status" value="NOT_ANNOTATED_CDS"/>
    <property type="molecule type" value="Genomic_DNA"/>
</dbReference>
<keyword evidence="4 8" id="KW-0863">Zinc-finger</keyword>
<dbReference type="FunFam" id="3.30.160.60:FF:000616">
    <property type="entry name" value="PR domain zinc finger protein 13"/>
    <property type="match status" value="1"/>
</dbReference>
<dbReference type="Proteomes" id="UP000015101">
    <property type="component" value="Unassembled WGS sequence"/>
</dbReference>
<dbReference type="GO" id="GO:0008270">
    <property type="term" value="F:zinc ion binding"/>
    <property type="evidence" value="ECO:0007669"/>
    <property type="project" value="UniProtKB-KW"/>
</dbReference>
<sequence>RCLFCGKCWEYPNQLKAHLFVKHQQPNNSTKIKNIPMNDDLPKTAKGFKCTHCGKVFLRKYGLKIHMRTHTGFKPLKCRFCGRAFSDPSNLNKHTRLHAEMRAPYTCEECGKLFVRRRDLQRHVKSKHSNVTIFKCTHCGTIFFKKVRFNDSNKNAHALQPVKVSLLWTSVSDPSNLNKHTRLHAEECGKLFVRRRDLQRHVKFSHSSVSSK</sequence>
<evidence type="ECO:0000256" key="3">
    <source>
        <dbReference type="ARBA" id="ARBA00022737"/>
    </source>
</evidence>
<dbReference type="CTD" id="20216772"/>
<evidence type="ECO:0000256" key="6">
    <source>
        <dbReference type="ARBA" id="ARBA00023125"/>
    </source>
</evidence>
<dbReference type="EnsemblMetazoa" id="HelroT87582">
    <property type="protein sequence ID" value="HelroP87582"/>
    <property type="gene ID" value="HelroG87582"/>
</dbReference>
<evidence type="ECO:0000313" key="11">
    <source>
        <dbReference type="EnsemblMetazoa" id="HelroP87582"/>
    </source>
</evidence>
<keyword evidence="2" id="KW-0479">Metal-binding</keyword>
<keyword evidence="7" id="KW-0539">Nucleus</keyword>
<keyword evidence="3" id="KW-0677">Repeat</keyword>
<dbReference type="InterPro" id="IPR036236">
    <property type="entry name" value="Znf_C2H2_sf"/>
</dbReference>
<dbReference type="Gene3D" id="3.30.160.60">
    <property type="entry name" value="Classic Zinc Finger"/>
    <property type="match status" value="3"/>
</dbReference>
<accession>T1G6S5</accession>
<dbReference type="KEGG" id="hro:HELRODRAFT_87582"/>
<dbReference type="PROSITE" id="PS00028">
    <property type="entry name" value="ZINC_FINGER_C2H2_1"/>
    <property type="match status" value="4"/>
</dbReference>
<dbReference type="Pfam" id="PF00096">
    <property type="entry name" value="zf-C2H2"/>
    <property type="match status" value="2"/>
</dbReference>
<dbReference type="RefSeq" id="XP_009027077.1">
    <property type="nucleotide sequence ID" value="XM_009028829.1"/>
</dbReference>
<keyword evidence="5" id="KW-0862">Zinc</keyword>
<protein>
    <recommendedName>
        <fullName evidence="9">C2H2-type domain-containing protein</fullName>
    </recommendedName>
</protein>
<proteinExistence type="predicted"/>
<dbReference type="PANTHER" id="PTHR24394:SF44">
    <property type="entry name" value="ZINC FINGER PROTEIN 271-LIKE"/>
    <property type="match status" value="1"/>
</dbReference>
<comment type="subcellular location">
    <subcellularLocation>
        <location evidence="1">Nucleus</location>
    </subcellularLocation>
</comment>
<organism evidence="11 12">
    <name type="scientific">Helobdella robusta</name>
    <name type="common">Californian leech</name>
    <dbReference type="NCBI Taxonomy" id="6412"/>
    <lineage>
        <taxon>Eukaryota</taxon>
        <taxon>Metazoa</taxon>
        <taxon>Spiralia</taxon>
        <taxon>Lophotrochozoa</taxon>
        <taxon>Annelida</taxon>
        <taxon>Clitellata</taxon>
        <taxon>Hirudinea</taxon>
        <taxon>Rhynchobdellida</taxon>
        <taxon>Glossiphoniidae</taxon>
        <taxon>Helobdella</taxon>
    </lineage>
</organism>
<evidence type="ECO:0000256" key="7">
    <source>
        <dbReference type="ARBA" id="ARBA00023242"/>
    </source>
</evidence>
<dbReference type="FunFam" id="3.30.160.60:FF:000340">
    <property type="entry name" value="zinc finger protein 473 isoform X1"/>
    <property type="match status" value="1"/>
</dbReference>
<dbReference type="PANTHER" id="PTHR24394">
    <property type="entry name" value="ZINC FINGER PROTEIN"/>
    <property type="match status" value="1"/>
</dbReference>
<dbReference type="OrthoDB" id="9998363at2759"/>
<dbReference type="GO" id="GO:0001228">
    <property type="term" value="F:DNA-binding transcription activator activity, RNA polymerase II-specific"/>
    <property type="evidence" value="ECO:0000318"/>
    <property type="project" value="GO_Central"/>
</dbReference>
<dbReference type="Pfam" id="PF13894">
    <property type="entry name" value="zf-C2H2_4"/>
    <property type="match status" value="1"/>
</dbReference>
<dbReference type="GeneID" id="20216772"/>
<dbReference type="SUPFAM" id="SSF57667">
    <property type="entry name" value="beta-beta-alpha zinc fingers"/>
    <property type="match status" value="3"/>
</dbReference>
<evidence type="ECO:0000256" key="2">
    <source>
        <dbReference type="ARBA" id="ARBA00022723"/>
    </source>
</evidence>
<keyword evidence="6" id="KW-0238">DNA-binding</keyword>
<feature type="domain" description="C2H2-type" evidence="9">
    <location>
        <begin position="105"/>
        <end position="133"/>
    </location>
</feature>
<feature type="domain" description="C2H2-type" evidence="9">
    <location>
        <begin position="183"/>
        <end position="211"/>
    </location>
</feature>
<dbReference type="HOGENOM" id="CLU_1302404_0_0_1"/>
<evidence type="ECO:0000256" key="8">
    <source>
        <dbReference type="PROSITE-ProRule" id="PRU00042"/>
    </source>
</evidence>
<keyword evidence="12" id="KW-1185">Reference proteome</keyword>
<dbReference type="SMART" id="SM00355">
    <property type="entry name" value="ZnF_C2H2"/>
    <property type="match status" value="6"/>
</dbReference>
<feature type="domain" description="C2H2-type" evidence="9">
    <location>
        <begin position="76"/>
        <end position="103"/>
    </location>
</feature>
<evidence type="ECO:0000259" key="9">
    <source>
        <dbReference type="PROSITE" id="PS50157"/>
    </source>
</evidence>
<reference evidence="10 12" key="2">
    <citation type="journal article" date="2013" name="Nature">
        <title>Insights into bilaterian evolution from three spiralian genomes.</title>
        <authorList>
            <person name="Simakov O."/>
            <person name="Marletaz F."/>
            <person name="Cho S.J."/>
            <person name="Edsinger-Gonzales E."/>
            <person name="Havlak P."/>
            <person name="Hellsten U."/>
            <person name="Kuo D.H."/>
            <person name="Larsson T."/>
            <person name="Lv J."/>
            <person name="Arendt D."/>
            <person name="Savage R."/>
            <person name="Osoegawa K."/>
            <person name="de Jong P."/>
            <person name="Grimwood J."/>
            <person name="Chapman J.A."/>
            <person name="Shapiro H."/>
            <person name="Aerts A."/>
            <person name="Otillar R.P."/>
            <person name="Terry A.Y."/>
            <person name="Boore J.L."/>
            <person name="Grigoriev I.V."/>
            <person name="Lindberg D.R."/>
            <person name="Seaver E.C."/>
            <person name="Weisblat D.A."/>
            <person name="Putnam N.H."/>
            <person name="Rokhsar D.S."/>
        </authorList>
    </citation>
    <scope>NUCLEOTIDE SEQUENCE</scope>
</reference>